<evidence type="ECO:0000313" key="3">
    <source>
        <dbReference type="Proteomes" id="UP000002357"/>
    </source>
</evidence>
<protein>
    <submittedName>
        <fullName evidence="2">Uncharacterized protein</fullName>
    </submittedName>
</protein>
<proteinExistence type="predicted"/>
<evidence type="ECO:0000256" key="1">
    <source>
        <dbReference type="SAM" id="MobiDB-lite"/>
    </source>
</evidence>
<dbReference type="AlphaFoldDB" id="D5SI49"/>
<reference evidence="2 3" key="1">
    <citation type="journal article" date="2010" name="Genome Biol. Evol.">
        <title>The sequence of a 1.8-mb bacterial linear plasmid reveals a rich evolutionary reservoir of secondary metabolic pathways.</title>
        <authorList>
            <person name="Medema M.H."/>
            <person name="Trefzer A."/>
            <person name="Kovalchuk A."/>
            <person name="van den Berg M."/>
            <person name="Mueller U."/>
            <person name="Heijne W."/>
            <person name="Wu L."/>
            <person name="Alam M.T."/>
            <person name="Ronning C.M."/>
            <person name="Nierman W.C."/>
            <person name="Bovenberg R.A.L."/>
            <person name="Breitling R."/>
            <person name="Takano E."/>
        </authorList>
    </citation>
    <scope>NUCLEOTIDE SEQUENCE [LARGE SCALE GENOMIC DNA]</scope>
    <source>
        <strain evidence="3">ATCC 27064 / DSM 738 / JCM 4710 / NBRC 13307 / NCIMB 12785 / NRRL 3585 / VKM Ac-602</strain>
        <plasmid evidence="2">pSCL4</plasmid>
    </source>
</reference>
<dbReference type="Proteomes" id="UP000002357">
    <property type="component" value="Plasmid pSCL4"/>
</dbReference>
<keyword evidence="2" id="KW-0614">Plasmid</keyword>
<organism evidence="2 3">
    <name type="scientific">Streptomyces clavuligerus</name>
    <dbReference type="NCBI Taxonomy" id="1901"/>
    <lineage>
        <taxon>Bacteria</taxon>
        <taxon>Bacillati</taxon>
        <taxon>Actinomycetota</taxon>
        <taxon>Actinomycetes</taxon>
        <taxon>Kitasatosporales</taxon>
        <taxon>Streptomycetaceae</taxon>
        <taxon>Streptomyces</taxon>
    </lineage>
</organism>
<dbReference type="EMBL" id="CM000914">
    <property type="protein sequence ID" value="EFG03592.2"/>
    <property type="molecule type" value="Genomic_DNA"/>
</dbReference>
<keyword evidence="3" id="KW-1185">Reference proteome</keyword>
<name>D5SI49_STRCL</name>
<gene>
    <name evidence="2" type="ORF">SCLAV_p0101</name>
</gene>
<evidence type="ECO:0000313" key="2">
    <source>
        <dbReference type="EMBL" id="EFG03592.2"/>
    </source>
</evidence>
<feature type="region of interest" description="Disordered" evidence="1">
    <location>
        <begin position="45"/>
        <end position="70"/>
    </location>
</feature>
<sequence length="70" mass="7333">MGRRPRMCGAAPLGATAHGTLYRLPMGMGDCPTGQERIGAACHTESGWHGSDGNDVTSAYAAVPRRPRPP</sequence>
<accession>D5SI49</accession>
<geneLocation type="plasmid" evidence="2 3">
    <name>pSCL4</name>
</geneLocation>